<evidence type="ECO:0000259" key="5">
    <source>
        <dbReference type="PROSITE" id="PS51935"/>
    </source>
</evidence>
<evidence type="ECO:0000313" key="7">
    <source>
        <dbReference type="Proteomes" id="UP000475249"/>
    </source>
</evidence>
<comment type="similarity">
    <text evidence="1">Belongs to the peptidase C40 family.</text>
</comment>
<keyword evidence="3" id="KW-0378">Hydrolase</keyword>
<keyword evidence="4" id="KW-0788">Thiol protease</keyword>
<organism evidence="6 7">
    <name type="scientific">Poritiphilus flavus</name>
    <dbReference type="NCBI Taxonomy" id="2697053"/>
    <lineage>
        <taxon>Bacteria</taxon>
        <taxon>Pseudomonadati</taxon>
        <taxon>Bacteroidota</taxon>
        <taxon>Flavobacteriia</taxon>
        <taxon>Flavobacteriales</taxon>
        <taxon>Flavobacteriaceae</taxon>
        <taxon>Poritiphilus</taxon>
    </lineage>
</organism>
<dbReference type="InterPro" id="IPR038765">
    <property type="entry name" value="Papain-like_cys_pep_sf"/>
</dbReference>
<dbReference type="InterPro" id="IPR000064">
    <property type="entry name" value="NLP_P60_dom"/>
</dbReference>
<dbReference type="SUPFAM" id="SSF54001">
    <property type="entry name" value="Cysteine proteinases"/>
    <property type="match status" value="1"/>
</dbReference>
<dbReference type="GO" id="GO:0008234">
    <property type="term" value="F:cysteine-type peptidase activity"/>
    <property type="evidence" value="ECO:0007669"/>
    <property type="project" value="UniProtKB-KW"/>
</dbReference>
<accession>A0A6L9EDN7</accession>
<dbReference type="RefSeq" id="WP_161435842.1">
    <property type="nucleotide sequence ID" value="NZ_WXYO01000005.1"/>
</dbReference>
<feature type="domain" description="NlpC/P60" evidence="5">
    <location>
        <begin position="57"/>
        <end position="184"/>
    </location>
</feature>
<comment type="caution">
    <text evidence="6">The sequence shown here is derived from an EMBL/GenBank/DDBJ whole genome shotgun (WGS) entry which is preliminary data.</text>
</comment>
<dbReference type="EMBL" id="WXYO01000005">
    <property type="protein sequence ID" value="NAS12816.1"/>
    <property type="molecule type" value="Genomic_DNA"/>
</dbReference>
<dbReference type="Proteomes" id="UP000475249">
    <property type="component" value="Unassembled WGS sequence"/>
</dbReference>
<dbReference type="Gene3D" id="3.90.1720.10">
    <property type="entry name" value="endopeptidase domain like (from Nostoc punctiforme)"/>
    <property type="match status" value="1"/>
</dbReference>
<evidence type="ECO:0000313" key="6">
    <source>
        <dbReference type="EMBL" id="NAS12816.1"/>
    </source>
</evidence>
<sequence length="184" mass="20524">MTRKIFIPVLLLSLASCGVVKKKTTYGKERKITVEASEKDSLTTREEASIIPAPEVTDKADEIIRSALTYSGVRYKFGGTTRKGMDCSGLLYVSFGEHDIALPRVSHQMAQEGKRIRINQVTKGDLLFFKTSRRGRKINHVGLVVEVAGDDIRFIHSTSSRGVIVSSLREGFWNYAFVKATRVL</sequence>
<keyword evidence="2" id="KW-0645">Protease</keyword>
<dbReference type="AlphaFoldDB" id="A0A6L9EDN7"/>
<dbReference type="PROSITE" id="PS51257">
    <property type="entry name" value="PROKAR_LIPOPROTEIN"/>
    <property type="match status" value="1"/>
</dbReference>
<protein>
    <submittedName>
        <fullName evidence="6">NlpC/P60 family protein</fullName>
    </submittedName>
</protein>
<dbReference type="PANTHER" id="PTHR47053:SF1">
    <property type="entry name" value="MUREIN DD-ENDOPEPTIDASE MEPH-RELATED"/>
    <property type="match status" value="1"/>
</dbReference>
<dbReference type="PANTHER" id="PTHR47053">
    <property type="entry name" value="MUREIN DD-ENDOPEPTIDASE MEPH-RELATED"/>
    <property type="match status" value="1"/>
</dbReference>
<name>A0A6L9EDN7_9FLAO</name>
<proteinExistence type="inferred from homology"/>
<dbReference type="GO" id="GO:0006508">
    <property type="term" value="P:proteolysis"/>
    <property type="evidence" value="ECO:0007669"/>
    <property type="project" value="UniProtKB-KW"/>
</dbReference>
<gene>
    <name evidence="6" type="ORF">GTQ38_12430</name>
</gene>
<evidence type="ECO:0000256" key="4">
    <source>
        <dbReference type="ARBA" id="ARBA00022807"/>
    </source>
</evidence>
<evidence type="ECO:0000256" key="1">
    <source>
        <dbReference type="ARBA" id="ARBA00007074"/>
    </source>
</evidence>
<reference evidence="6 7" key="1">
    <citation type="submission" date="2020-01" db="EMBL/GenBank/DDBJ databases">
        <title>Bacteria diversity of Porities sp.</title>
        <authorList>
            <person name="Wang G."/>
        </authorList>
    </citation>
    <scope>NUCLEOTIDE SEQUENCE [LARGE SCALE GENOMIC DNA]</scope>
    <source>
        <strain evidence="6 7">R33</strain>
    </source>
</reference>
<evidence type="ECO:0000256" key="3">
    <source>
        <dbReference type="ARBA" id="ARBA00022801"/>
    </source>
</evidence>
<dbReference type="PROSITE" id="PS51935">
    <property type="entry name" value="NLPC_P60"/>
    <property type="match status" value="1"/>
</dbReference>
<dbReference type="InterPro" id="IPR051202">
    <property type="entry name" value="Peptidase_C40"/>
</dbReference>
<dbReference type="Pfam" id="PF00877">
    <property type="entry name" value="NLPC_P60"/>
    <property type="match status" value="1"/>
</dbReference>
<evidence type="ECO:0000256" key="2">
    <source>
        <dbReference type="ARBA" id="ARBA00022670"/>
    </source>
</evidence>
<keyword evidence="7" id="KW-1185">Reference proteome</keyword>